<keyword evidence="3" id="KW-1185">Reference proteome</keyword>
<feature type="coiled-coil region" evidence="1">
    <location>
        <begin position="49"/>
        <end position="110"/>
    </location>
</feature>
<gene>
    <name evidence="2" type="ORF">C8R14_1591</name>
</gene>
<evidence type="ECO:0000313" key="3">
    <source>
        <dbReference type="Proteomes" id="UP000247780"/>
    </source>
</evidence>
<keyword evidence="1" id="KW-0175">Coiled coil</keyword>
<accession>A0ABX5M370</accession>
<dbReference type="EMBL" id="QICQ01000059">
    <property type="protein sequence ID" value="PXV73197.1"/>
    <property type="molecule type" value="Genomic_DNA"/>
</dbReference>
<evidence type="ECO:0000256" key="1">
    <source>
        <dbReference type="SAM" id="Coils"/>
    </source>
</evidence>
<proteinExistence type="predicted"/>
<dbReference type="Proteomes" id="UP000247780">
    <property type="component" value="Unassembled WGS sequence"/>
</dbReference>
<comment type="caution">
    <text evidence="2">The sequence shown here is derived from an EMBL/GenBank/DDBJ whole genome shotgun (WGS) entry which is preliminary data.</text>
</comment>
<evidence type="ECO:0000313" key="2">
    <source>
        <dbReference type="EMBL" id="PXV73197.1"/>
    </source>
</evidence>
<sequence>MTNPEDLQRDTEAALGDVERLRTELLEFSELVSINPVLRDLRISLADDLEEFRDRVAQLLDRISQLLKEIGYSAYGRSNEGSAFSLATLANELNAQLEWLKGVLEHIENMIQDDTQTTAQWFINQVTNPVRAALNKIKTILTPLLKRFLSKIWQIISNLLRCLVPRCAGVTYNQLRRDDLWDRYYTEAPARQWRCVERYKIVKRV</sequence>
<reference evidence="2 3" key="1">
    <citation type="submission" date="2018-04" db="EMBL/GenBank/DDBJ databases">
        <title>Active sludge and wastewater microbial communities from Klosterneuburg, Austria.</title>
        <authorList>
            <person name="Wagner M."/>
        </authorList>
    </citation>
    <scope>NUCLEOTIDE SEQUENCE [LARGE SCALE GENOMIC DNA]</scope>
    <source>
        <strain evidence="2 3">Nm 57</strain>
    </source>
</reference>
<protein>
    <submittedName>
        <fullName evidence="2">Uncharacterized protein</fullName>
    </submittedName>
</protein>
<name>A0ABX5M370_9PROT</name>
<organism evidence="2 3">
    <name type="scientific">Nitrosomonas eutropha</name>
    <dbReference type="NCBI Taxonomy" id="916"/>
    <lineage>
        <taxon>Bacteria</taxon>
        <taxon>Pseudomonadati</taxon>
        <taxon>Pseudomonadota</taxon>
        <taxon>Betaproteobacteria</taxon>
        <taxon>Nitrosomonadales</taxon>
        <taxon>Nitrosomonadaceae</taxon>
        <taxon>Nitrosomonas</taxon>
    </lineage>
</organism>